<evidence type="ECO:0000313" key="1">
    <source>
        <dbReference type="EMBL" id="MCC2615920.1"/>
    </source>
</evidence>
<dbReference type="Proteomes" id="UP001520878">
    <property type="component" value="Unassembled WGS sequence"/>
</dbReference>
<accession>A0ABS8G5T4</accession>
<organism evidence="1 2">
    <name type="scientific">Fluctibacter halophilus</name>
    <dbReference type="NCBI Taxonomy" id="226011"/>
    <lineage>
        <taxon>Bacteria</taxon>
        <taxon>Pseudomonadati</taxon>
        <taxon>Pseudomonadota</taxon>
        <taxon>Gammaproteobacteria</taxon>
        <taxon>Alteromonadales</taxon>
        <taxon>Alteromonadaceae</taxon>
        <taxon>Fluctibacter</taxon>
    </lineage>
</organism>
<protein>
    <submittedName>
        <fullName evidence="1">AlpA family phage regulatory protein</fullName>
    </submittedName>
</protein>
<sequence>MNYIDHPTINRKPEVIKRLGISRSTFHTRLNEQLLPPPISLGDRAVGFLQHEIDAVITAMAAGQSKTEIKALVAELVKRRKSSANALLSQLAA</sequence>
<dbReference type="RefSeq" id="WP_229158333.1">
    <property type="nucleotide sequence ID" value="NZ_JAJEWP010000001.1"/>
</dbReference>
<name>A0ABS8G5T4_9ALTE</name>
<proteinExistence type="predicted"/>
<comment type="caution">
    <text evidence="1">The sequence shown here is derived from an EMBL/GenBank/DDBJ whole genome shotgun (WGS) entry which is preliminary data.</text>
</comment>
<dbReference type="InterPro" id="IPR010260">
    <property type="entry name" value="AlpA"/>
</dbReference>
<dbReference type="EMBL" id="JAJEWP010000001">
    <property type="protein sequence ID" value="MCC2615920.1"/>
    <property type="molecule type" value="Genomic_DNA"/>
</dbReference>
<evidence type="ECO:0000313" key="2">
    <source>
        <dbReference type="Proteomes" id="UP001520878"/>
    </source>
</evidence>
<dbReference type="Pfam" id="PF05930">
    <property type="entry name" value="Phage_AlpA"/>
    <property type="match status" value="1"/>
</dbReference>
<gene>
    <name evidence="1" type="ORF">LJ739_06675</name>
</gene>
<reference evidence="1 2" key="1">
    <citation type="submission" date="2021-10" db="EMBL/GenBank/DDBJ databases">
        <title>Draft genome of Aestuariibacter halophilus JC2043.</title>
        <authorList>
            <person name="Emsley S.A."/>
            <person name="Pfannmuller K.M."/>
            <person name="Ushijima B."/>
            <person name="Saw J.H."/>
            <person name="Videau P."/>
        </authorList>
    </citation>
    <scope>NUCLEOTIDE SEQUENCE [LARGE SCALE GENOMIC DNA]</scope>
    <source>
        <strain evidence="1 2">JC2043</strain>
    </source>
</reference>
<keyword evidence="2" id="KW-1185">Reference proteome</keyword>